<evidence type="ECO:0000313" key="7">
    <source>
        <dbReference type="EMBL" id="SNR42838.1"/>
    </source>
</evidence>
<evidence type="ECO:0000256" key="2">
    <source>
        <dbReference type="ARBA" id="ARBA00022475"/>
    </source>
</evidence>
<evidence type="ECO:0000313" key="8">
    <source>
        <dbReference type="Proteomes" id="UP000198348"/>
    </source>
</evidence>
<dbReference type="GO" id="GO:0005886">
    <property type="term" value="C:plasma membrane"/>
    <property type="evidence" value="ECO:0007669"/>
    <property type="project" value="UniProtKB-SubCell"/>
</dbReference>
<dbReference type="RefSeq" id="WP_089300534.1">
    <property type="nucleotide sequence ID" value="NZ_FZNW01000005.1"/>
</dbReference>
<proteinExistence type="predicted"/>
<dbReference type="InterPro" id="IPR001851">
    <property type="entry name" value="ABC_transp_permease"/>
</dbReference>
<evidence type="ECO:0000256" key="1">
    <source>
        <dbReference type="ARBA" id="ARBA00004651"/>
    </source>
</evidence>
<dbReference type="PANTHER" id="PTHR30482:SF17">
    <property type="entry name" value="ABC TRANSPORTER ATP-BINDING PROTEIN"/>
    <property type="match status" value="1"/>
</dbReference>
<keyword evidence="4 6" id="KW-1133">Transmembrane helix</keyword>
<dbReference type="Pfam" id="PF02653">
    <property type="entry name" value="BPD_transp_2"/>
    <property type="match status" value="1"/>
</dbReference>
<reference evidence="7 8" key="1">
    <citation type="submission" date="2017-06" db="EMBL/GenBank/DDBJ databases">
        <authorList>
            <person name="Kim H.J."/>
            <person name="Triplett B.A."/>
        </authorList>
    </citation>
    <scope>NUCLEOTIDE SEQUENCE [LARGE SCALE GENOMIC DNA]</scope>
    <source>
        <strain evidence="7 8">DSM 45207</strain>
    </source>
</reference>
<sequence length="334" mass="33936">MNAHATVAPTVESAGAATPRGRRDIVRVVLLVTLVLCLVGLPLVADPFATTTATRVLAFALLAVSLDLLVGVTGLPSLGHAAYFGVGAYTAGWLSIHIGIDGPVALLAATLAGASVAAATGWLAVRSGGIFFLMLTLAIGEVLHQVAHSWRSVTGGSDGMYGVPATTVGGVDLANPGFLYWYVLGAFGVGYLLIRMVVRSSFGAALRGIHDNEPRMRALGYPVFGYKLAAFVIAGAGAGLAGGLLVAQQRIVTPDDLGFTTGALVLLAVVIGGAGTLWGACIGAAVVVLVRDYFGPALDGHGPLLLGIVFVIVVYVMPRGVAGVAGIRGKERAA</sequence>
<dbReference type="CDD" id="cd06581">
    <property type="entry name" value="TM_PBP1_LivM_like"/>
    <property type="match status" value="1"/>
</dbReference>
<dbReference type="InterPro" id="IPR043428">
    <property type="entry name" value="LivM-like"/>
</dbReference>
<feature type="transmembrane region" description="Helical" evidence="6">
    <location>
        <begin position="25"/>
        <end position="44"/>
    </location>
</feature>
<dbReference type="OrthoDB" id="9814461at2"/>
<feature type="transmembrane region" description="Helical" evidence="6">
    <location>
        <begin position="130"/>
        <end position="147"/>
    </location>
</feature>
<feature type="transmembrane region" description="Helical" evidence="6">
    <location>
        <begin position="179"/>
        <end position="198"/>
    </location>
</feature>
<dbReference type="GO" id="GO:0015658">
    <property type="term" value="F:branched-chain amino acid transmembrane transporter activity"/>
    <property type="evidence" value="ECO:0007669"/>
    <property type="project" value="InterPro"/>
</dbReference>
<feature type="transmembrane region" description="Helical" evidence="6">
    <location>
        <begin position="302"/>
        <end position="318"/>
    </location>
</feature>
<accession>A0A238W8K0</accession>
<keyword evidence="2" id="KW-1003">Cell membrane</keyword>
<dbReference type="EMBL" id="FZNW01000005">
    <property type="protein sequence ID" value="SNR42838.1"/>
    <property type="molecule type" value="Genomic_DNA"/>
</dbReference>
<gene>
    <name evidence="7" type="ORF">SAMN06265360_105227</name>
</gene>
<dbReference type="PANTHER" id="PTHR30482">
    <property type="entry name" value="HIGH-AFFINITY BRANCHED-CHAIN AMINO ACID TRANSPORT SYSTEM PERMEASE"/>
    <property type="match status" value="1"/>
</dbReference>
<comment type="subcellular location">
    <subcellularLocation>
        <location evidence="1">Cell membrane</location>
        <topology evidence="1">Multi-pass membrane protein</topology>
    </subcellularLocation>
</comment>
<organism evidence="7 8">
    <name type="scientific">Haloechinothrix alba</name>
    <dbReference type="NCBI Taxonomy" id="664784"/>
    <lineage>
        <taxon>Bacteria</taxon>
        <taxon>Bacillati</taxon>
        <taxon>Actinomycetota</taxon>
        <taxon>Actinomycetes</taxon>
        <taxon>Pseudonocardiales</taxon>
        <taxon>Pseudonocardiaceae</taxon>
        <taxon>Haloechinothrix</taxon>
    </lineage>
</organism>
<evidence type="ECO:0000256" key="6">
    <source>
        <dbReference type="SAM" id="Phobius"/>
    </source>
</evidence>
<keyword evidence="8" id="KW-1185">Reference proteome</keyword>
<evidence type="ECO:0000256" key="5">
    <source>
        <dbReference type="ARBA" id="ARBA00023136"/>
    </source>
</evidence>
<feature type="transmembrane region" description="Helical" evidence="6">
    <location>
        <begin position="265"/>
        <end position="290"/>
    </location>
</feature>
<evidence type="ECO:0000256" key="3">
    <source>
        <dbReference type="ARBA" id="ARBA00022692"/>
    </source>
</evidence>
<protein>
    <submittedName>
        <fullName evidence="7">Amino acid/amide ABC transporter membrane protein 2, HAAT family</fullName>
    </submittedName>
</protein>
<keyword evidence="3 6" id="KW-0812">Transmembrane</keyword>
<feature type="transmembrane region" description="Helical" evidence="6">
    <location>
        <begin position="56"/>
        <end position="75"/>
    </location>
</feature>
<feature type="transmembrane region" description="Helical" evidence="6">
    <location>
        <begin position="219"/>
        <end position="245"/>
    </location>
</feature>
<dbReference type="Proteomes" id="UP000198348">
    <property type="component" value="Unassembled WGS sequence"/>
</dbReference>
<keyword evidence="5 6" id="KW-0472">Membrane</keyword>
<dbReference type="AlphaFoldDB" id="A0A238W8K0"/>
<name>A0A238W8K0_9PSEU</name>
<evidence type="ECO:0000256" key="4">
    <source>
        <dbReference type="ARBA" id="ARBA00022989"/>
    </source>
</evidence>